<protein>
    <submittedName>
        <fullName evidence="1">Uncharacterized protein</fullName>
    </submittedName>
</protein>
<accession>A0A1N6V8P6</accession>
<dbReference type="OrthoDB" id="1444293at2"/>
<dbReference type="Proteomes" id="UP000186953">
    <property type="component" value="Unassembled WGS sequence"/>
</dbReference>
<keyword evidence="2" id="KW-1185">Reference proteome</keyword>
<dbReference type="AlphaFoldDB" id="A0A1N6V8P6"/>
<dbReference type="STRING" id="228959.SAMN05421797_10331"/>
<gene>
    <name evidence="1" type="ORF">SAMN05421797_10331</name>
</gene>
<sequence>MDLTDTRNIDFSTLDIDKYLKWLKEEYYLFSRVWELPFLDRRINNLLLDKFSANSHYIATRGLKLPNRIEGLYDTKIKYLKELAQPLRELPIRVIFFKSVKHGKYPNKKYGFFTSVELEEIRIDTEHFNSLLKTLSNTWKPLFIDELEKDFAKSPFPRINYYRNKAIAIREKQDRFVYLPQILQGNFIYNLNDFNECSDFFLELSVIWEISYLEKEITRLQSPNKKTNHTLSLNPNFEDRNWQISTIFESSKPLFNSTIEQWENLFSDNIVLFDKPIELKKGISKADLRCFIDELKHFGLIRTGSFLKTLQNVNAFSINGKILTAYDYKTANNGKNYPNTRNRNKILDVFSALKV</sequence>
<organism evidence="1 2">
    <name type="scientific">Maribacter ulvicola</name>
    <dbReference type="NCBI Taxonomy" id="228959"/>
    <lineage>
        <taxon>Bacteria</taxon>
        <taxon>Pseudomonadati</taxon>
        <taxon>Bacteroidota</taxon>
        <taxon>Flavobacteriia</taxon>
        <taxon>Flavobacteriales</taxon>
        <taxon>Flavobacteriaceae</taxon>
        <taxon>Maribacter</taxon>
    </lineage>
</organism>
<dbReference type="EMBL" id="FTMA01000003">
    <property type="protein sequence ID" value="SIQ74099.1"/>
    <property type="molecule type" value="Genomic_DNA"/>
</dbReference>
<dbReference type="RefSeq" id="WP_076548444.1">
    <property type="nucleotide sequence ID" value="NZ_FTMA01000003.1"/>
</dbReference>
<evidence type="ECO:0000313" key="2">
    <source>
        <dbReference type="Proteomes" id="UP000186953"/>
    </source>
</evidence>
<evidence type="ECO:0000313" key="1">
    <source>
        <dbReference type="EMBL" id="SIQ74099.1"/>
    </source>
</evidence>
<reference evidence="2" key="1">
    <citation type="submission" date="2017-01" db="EMBL/GenBank/DDBJ databases">
        <authorList>
            <person name="Varghese N."/>
            <person name="Submissions S."/>
        </authorList>
    </citation>
    <scope>NUCLEOTIDE SEQUENCE [LARGE SCALE GENOMIC DNA]</scope>
    <source>
        <strain evidence="2">DSM 15366</strain>
    </source>
</reference>
<name>A0A1N6V8P6_9FLAO</name>
<proteinExistence type="predicted"/>